<keyword evidence="2" id="KW-1185">Reference proteome</keyword>
<organism evidence="1 2">
    <name type="scientific">Microctonus hyperodae</name>
    <name type="common">Parasitoid wasp</name>
    <dbReference type="NCBI Taxonomy" id="165561"/>
    <lineage>
        <taxon>Eukaryota</taxon>
        <taxon>Metazoa</taxon>
        <taxon>Ecdysozoa</taxon>
        <taxon>Arthropoda</taxon>
        <taxon>Hexapoda</taxon>
        <taxon>Insecta</taxon>
        <taxon>Pterygota</taxon>
        <taxon>Neoptera</taxon>
        <taxon>Endopterygota</taxon>
        <taxon>Hymenoptera</taxon>
        <taxon>Apocrita</taxon>
        <taxon>Ichneumonoidea</taxon>
        <taxon>Braconidae</taxon>
        <taxon>Euphorinae</taxon>
        <taxon>Microctonus</taxon>
    </lineage>
</organism>
<dbReference type="AlphaFoldDB" id="A0AA39G3H3"/>
<accession>A0AA39G3H3</accession>
<dbReference type="EMBL" id="JAQQBR010000003">
    <property type="protein sequence ID" value="KAK0180421.1"/>
    <property type="molecule type" value="Genomic_DNA"/>
</dbReference>
<comment type="caution">
    <text evidence="1">The sequence shown here is derived from an EMBL/GenBank/DDBJ whole genome shotgun (WGS) entry which is preliminary data.</text>
</comment>
<gene>
    <name evidence="1" type="ORF">PV327_006064</name>
</gene>
<proteinExistence type="predicted"/>
<name>A0AA39G3H3_MICHY</name>
<sequence>MSAPQVITLNGAEVAVSQIKWGAPLSVAGNIWCIARIPPWVSGEGADGREGYHNKWVHLHRLIELSNLTQQQILRKWKNRENNLTSSLLKLNCLRNRRYDLPYAVCSFSWR</sequence>
<evidence type="ECO:0000313" key="2">
    <source>
        <dbReference type="Proteomes" id="UP001168972"/>
    </source>
</evidence>
<reference evidence="1" key="1">
    <citation type="journal article" date="2023" name="bioRxiv">
        <title>Scaffold-level genome assemblies of two parasitoid biocontrol wasps reveal the parthenogenesis mechanism and an associated novel virus.</title>
        <authorList>
            <person name="Inwood S."/>
            <person name="Skelly J."/>
            <person name="Guhlin J."/>
            <person name="Harrop T."/>
            <person name="Goldson S."/>
            <person name="Dearden P."/>
        </authorList>
    </citation>
    <scope>NUCLEOTIDE SEQUENCE</scope>
    <source>
        <strain evidence="1">Lincoln</strain>
        <tissue evidence="1">Whole body</tissue>
    </source>
</reference>
<dbReference type="Proteomes" id="UP001168972">
    <property type="component" value="Unassembled WGS sequence"/>
</dbReference>
<protein>
    <submittedName>
        <fullName evidence="1">Uncharacterized protein</fullName>
    </submittedName>
</protein>
<reference evidence="1" key="2">
    <citation type="submission" date="2023-03" db="EMBL/GenBank/DDBJ databases">
        <authorList>
            <person name="Inwood S.N."/>
            <person name="Skelly J.G."/>
            <person name="Guhlin J."/>
            <person name="Harrop T.W.R."/>
            <person name="Goldson S.G."/>
            <person name="Dearden P.K."/>
        </authorList>
    </citation>
    <scope>NUCLEOTIDE SEQUENCE</scope>
    <source>
        <strain evidence="1">Lincoln</strain>
        <tissue evidence="1">Whole body</tissue>
    </source>
</reference>
<evidence type="ECO:0000313" key="1">
    <source>
        <dbReference type="EMBL" id="KAK0180421.1"/>
    </source>
</evidence>